<dbReference type="Pfam" id="PF00196">
    <property type="entry name" value="GerE"/>
    <property type="match status" value="1"/>
</dbReference>
<keyword evidence="6" id="KW-1185">Reference proteome</keyword>
<dbReference type="InterPro" id="IPR003018">
    <property type="entry name" value="GAF"/>
</dbReference>
<dbReference type="EMBL" id="AWQS01000004">
    <property type="protein sequence ID" value="EWT07788.1"/>
    <property type="molecule type" value="Genomic_DNA"/>
</dbReference>
<dbReference type="GO" id="GO:0006355">
    <property type="term" value="P:regulation of DNA-templated transcription"/>
    <property type="evidence" value="ECO:0007669"/>
    <property type="project" value="InterPro"/>
</dbReference>
<dbReference type="PANTHER" id="PTHR44688">
    <property type="entry name" value="DNA-BINDING TRANSCRIPTIONAL ACTIVATOR DEVR_DOSR"/>
    <property type="match status" value="1"/>
</dbReference>
<dbReference type="InterPro" id="IPR016032">
    <property type="entry name" value="Sig_transdc_resp-reg_C-effctor"/>
</dbReference>
<keyword evidence="2" id="KW-0238">DNA-binding</keyword>
<evidence type="ECO:0000313" key="6">
    <source>
        <dbReference type="Proteomes" id="UP000019494"/>
    </source>
</evidence>
<dbReference type="PROSITE" id="PS00622">
    <property type="entry name" value="HTH_LUXR_1"/>
    <property type="match status" value="1"/>
</dbReference>
<evidence type="ECO:0000313" key="5">
    <source>
        <dbReference type="EMBL" id="EWT07788.1"/>
    </source>
</evidence>
<protein>
    <submittedName>
        <fullName evidence="5">Transcriptional regulator</fullName>
    </submittedName>
</protein>
<accession>W9GSH8</accession>
<dbReference type="PROSITE" id="PS50043">
    <property type="entry name" value="HTH_LUXR_2"/>
    <property type="match status" value="1"/>
</dbReference>
<dbReference type="GO" id="GO:0003677">
    <property type="term" value="F:DNA binding"/>
    <property type="evidence" value="ECO:0007669"/>
    <property type="project" value="UniProtKB-KW"/>
</dbReference>
<proteinExistence type="predicted"/>
<dbReference type="Gene3D" id="1.10.10.10">
    <property type="entry name" value="Winged helix-like DNA-binding domain superfamily/Winged helix DNA-binding domain"/>
    <property type="match status" value="1"/>
</dbReference>
<dbReference type="PANTHER" id="PTHR44688:SF16">
    <property type="entry name" value="DNA-BINDING TRANSCRIPTIONAL ACTIVATOR DEVR_DOSR"/>
    <property type="match status" value="1"/>
</dbReference>
<comment type="caution">
    <text evidence="5">The sequence shown here is derived from an EMBL/GenBank/DDBJ whole genome shotgun (WGS) entry which is preliminary data.</text>
</comment>
<sequence>MTDELADSDLTPAPAALESLRALDAHLAVRGGQLRDRLLGTDTGGERAHAVSIALADVQTMRFEIRDFIVHERLRRLEQLERGLAGLRDLHDPDVLLGSVCRAVVESCGFDRVMLSRVEGTMWRPWKSYAVHRQDAELRFRDWMAQIPEIPLDRLLLESDMVRRGEAAIVENAATDPRVSPVLRAASGHRSYVAAPLMPEGRVVGFLHADYRALAVTPLDRDVLAAFARVFDGLFERAVLVRRLQEQRDQVRAALQAVATSLDDLANAEIGLARHDRPTALGAGQRRMKRTADLGRLESLLTKRELEVLALVATGATNDRIAERLVISSDTVKSHMKHILRKLHVDNRAEAISQYLRLTLEGGEG</sequence>
<keyword evidence="1" id="KW-0805">Transcription regulation</keyword>
<dbReference type="PATRIC" id="fig|584657.3.peg.191"/>
<dbReference type="SMART" id="SM00421">
    <property type="entry name" value="HTH_LUXR"/>
    <property type="match status" value="1"/>
</dbReference>
<dbReference type="CDD" id="cd06170">
    <property type="entry name" value="LuxR_C_like"/>
    <property type="match status" value="1"/>
</dbReference>
<feature type="domain" description="HTH luxR-type" evidence="4">
    <location>
        <begin position="294"/>
        <end position="359"/>
    </location>
</feature>
<dbReference type="SUPFAM" id="SSF46894">
    <property type="entry name" value="C-terminal effector domain of the bipartite response regulators"/>
    <property type="match status" value="1"/>
</dbReference>
<dbReference type="AlphaFoldDB" id="W9GSH8"/>
<reference evidence="6" key="1">
    <citation type="submission" date="2013-08" db="EMBL/GenBank/DDBJ databases">
        <title>Intrasporangium oryzae NRRL B-24470.</title>
        <authorList>
            <person name="Liu H."/>
            <person name="Wang G."/>
        </authorList>
    </citation>
    <scope>NUCLEOTIDE SEQUENCE [LARGE SCALE GENOMIC DNA]</scope>
    <source>
        <strain evidence="6">Q5-1</strain>
    </source>
</reference>
<organism evidence="5 6">
    <name type="scientific">Intrasporangium chromatireducens Q5-1</name>
    <dbReference type="NCBI Taxonomy" id="584657"/>
    <lineage>
        <taxon>Bacteria</taxon>
        <taxon>Bacillati</taxon>
        <taxon>Actinomycetota</taxon>
        <taxon>Actinomycetes</taxon>
        <taxon>Micrococcales</taxon>
        <taxon>Intrasporangiaceae</taxon>
        <taxon>Intrasporangium</taxon>
    </lineage>
</organism>
<dbReference type="Pfam" id="PF01590">
    <property type="entry name" value="GAF"/>
    <property type="match status" value="1"/>
</dbReference>
<dbReference type="PRINTS" id="PR00038">
    <property type="entry name" value="HTHLUXR"/>
</dbReference>
<evidence type="ECO:0000256" key="3">
    <source>
        <dbReference type="ARBA" id="ARBA00023163"/>
    </source>
</evidence>
<gene>
    <name evidence="5" type="ORF">N864_22300</name>
</gene>
<evidence type="ECO:0000256" key="2">
    <source>
        <dbReference type="ARBA" id="ARBA00023125"/>
    </source>
</evidence>
<evidence type="ECO:0000256" key="1">
    <source>
        <dbReference type="ARBA" id="ARBA00023015"/>
    </source>
</evidence>
<dbReference type="OrthoDB" id="134985at2"/>
<keyword evidence="3" id="KW-0804">Transcription</keyword>
<dbReference type="InterPro" id="IPR000792">
    <property type="entry name" value="Tscrpt_reg_LuxR_C"/>
</dbReference>
<evidence type="ECO:0000259" key="4">
    <source>
        <dbReference type="PROSITE" id="PS50043"/>
    </source>
</evidence>
<dbReference type="InterPro" id="IPR036388">
    <property type="entry name" value="WH-like_DNA-bd_sf"/>
</dbReference>
<name>W9GSH8_9MICO</name>
<dbReference type="Proteomes" id="UP000019494">
    <property type="component" value="Unassembled WGS sequence"/>
</dbReference>
<dbReference type="InterPro" id="IPR029016">
    <property type="entry name" value="GAF-like_dom_sf"/>
</dbReference>
<dbReference type="Gene3D" id="3.30.450.40">
    <property type="match status" value="1"/>
</dbReference>
<dbReference type="SUPFAM" id="SSF55781">
    <property type="entry name" value="GAF domain-like"/>
    <property type="match status" value="1"/>
</dbReference>